<organism evidence="1">
    <name type="scientific">Chromobacterium violaceum</name>
    <dbReference type="NCBI Taxonomy" id="536"/>
    <lineage>
        <taxon>Bacteria</taxon>
        <taxon>Pseudomonadati</taxon>
        <taxon>Pseudomonadota</taxon>
        <taxon>Betaproteobacteria</taxon>
        <taxon>Neisseriales</taxon>
        <taxon>Chromobacteriaceae</taxon>
        <taxon>Chromobacterium</taxon>
    </lineage>
</organism>
<dbReference type="AlphaFoldDB" id="A0A2R4K2L4"/>
<name>A0A2R4K2L4_CHRVL</name>
<keyword evidence="1" id="KW-0614">Plasmid</keyword>
<sequence>MALYRASPSGAQLLNPPLWHAGPSGAAQPVTGLYAWINGRACPLLTGISLMKNDKYQNDEADNLKTMLSSRLRLSYQTFSDISVSGLTAGLAGCRTLLIPELETGSMFADLSADSQALLRRFVADGGHMLLFYGSATEASSIGLLNLFGLNVTAGADAGGKTLSKVEAPQIPNLPADLPAALIGQNATNALICPPSSAAQVLYVDEGGNPVVASFPYGSGRVSYLGWDWFGDAPTAQQADWERVLQGLMHV</sequence>
<accession>A0A2R4K2L4</accession>
<dbReference type="InterPro" id="IPR029062">
    <property type="entry name" value="Class_I_gatase-like"/>
</dbReference>
<protein>
    <submittedName>
        <fullName evidence="1">Uncharacterized protein</fullName>
    </submittedName>
</protein>
<evidence type="ECO:0000313" key="1">
    <source>
        <dbReference type="EMBL" id="AVV48118.1"/>
    </source>
</evidence>
<dbReference type="Gene3D" id="3.40.50.880">
    <property type="match status" value="1"/>
</dbReference>
<dbReference type="RefSeq" id="WP_172692251.1">
    <property type="nucleotide sequence ID" value="NZ_JAJMMA010000024.1"/>
</dbReference>
<dbReference type="EMBL" id="MG651603">
    <property type="protein sequence ID" value="AVV48118.1"/>
    <property type="molecule type" value="Genomic_DNA"/>
</dbReference>
<reference evidence="1" key="1">
    <citation type="journal article" date="2018" name="Sci. Rep.">
        <title>Identification and DNA annotation of a plasmid isolated from Chromobacterium violaceum.</title>
        <authorList>
            <person name="Lima D.C."/>
            <person name="Nyberg L.K."/>
            <person name="Westerlund F."/>
            <person name="Batistuzzo de Medeiros S.R."/>
        </authorList>
    </citation>
    <scope>NUCLEOTIDE SEQUENCE</scope>
    <source>
        <strain evidence="1">ATCC 12472</strain>
        <plasmid evidence="1">pChV1</plasmid>
    </source>
</reference>
<dbReference type="SUPFAM" id="SSF52317">
    <property type="entry name" value="Class I glutamine amidotransferase-like"/>
    <property type="match status" value="1"/>
</dbReference>
<geneLocation type="plasmid" evidence="1">
    <name>pChV1</name>
</geneLocation>
<proteinExistence type="predicted"/>